<evidence type="ECO:0000259" key="4">
    <source>
        <dbReference type="PROSITE" id="PS50893"/>
    </source>
</evidence>
<keyword evidence="2" id="KW-0547">Nucleotide-binding</keyword>
<keyword evidence="3" id="KW-0067">ATP-binding</keyword>
<dbReference type="CDD" id="cd03214">
    <property type="entry name" value="ABC_Iron-Siderophores_B12_Hemin"/>
    <property type="match status" value="1"/>
</dbReference>
<dbReference type="PROSITE" id="PS00211">
    <property type="entry name" value="ABC_TRANSPORTER_1"/>
    <property type="match status" value="1"/>
</dbReference>
<evidence type="ECO:0000256" key="2">
    <source>
        <dbReference type="ARBA" id="ARBA00022741"/>
    </source>
</evidence>
<dbReference type="EMBL" id="AP021858">
    <property type="protein sequence ID" value="BBO23101.1"/>
    <property type="molecule type" value="Genomic_DNA"/>
</dbReference>
<keyword evidence="1" id="KW-0813">Transport</keyword>
<dbReference type="Proteomes" id="UP000662873">
    <property type="component" value="Chromosome"/>
</dbReference>
<dbReference type="InterPro" id="IPR003593">
    <property type="entry name" value="AAA+_ATPase"/>
</dbReference>
<gene>
    <name evidence="5" type="ORF">NPRO_06960</name>
</gene>
<protein>
    <submittedName>
        <fullName evidence="5">ABC-type cobalamin/Fe3+-siderophores transport system, ATPase component</fullName>
    </submittedName>
</protein>
<dbReference type="PROSITE" id="PS50893">
    <property type="entry name" value="ABC_TRANSPORTER_2"/>
    <property type="match status" value="1"/>
</dbReference>
<dbReference type="Gene3D" id="3.40.50.300">
    <property type="entry name" value="P-loop containing nucleotide triphosphate hydrolases"/>
    <property type="match status" value="1"/>
</dbReference>
<evidence type="ECO:0000256" key="1">
    <source>
        <dbReference type="ARBA" id="ARBA00022448"/>
    </source>
</evidence>
<sequence length="258" mass="27812">MSLCKSIETEALACGYDPIQVLSHVDFSLEPGQAVALLGPNGCGKSTLLKTLSKSLRPMGGQVLIQGDRLDALSFPELAQRIAYVPQEEPSEFRFSVQQIVLMGRLADSHSFFDSREDLRIAEEAMKLCDCFHLKDRPITQVSAGEKQRALIARALAQQAEILLLDEPTAHLDVGHQIAIARLLSSLCAKGHAVLAALHDLNLGAAFADRAILLGAGTIAAAASYGEVLESPVLDEVYGVTFERIKDSGGRLRVLPKL</sequence>
<dbReference type="InterPro" id="IPR027417">
    <property type="entry name" value="P-loop_NTPase"/>
</dbReference>
<reference evidence="5" key="1">
    <citation type="journal article" name="DNA Res.">
        <title>The physiological potential of anammox bacteria as revealed by their core genome structure.</title>
        <authorList>
            <person name="Okubo T."/>
            <person name="Toyoda A."/>
            <person name="Fukuhara K."/>
            <person name="Uchiyama I."/>
            <person name="Harigaya Y."/>
            <person name="Kuroiwa M."/>
            <person name="Suzuki T."/>
            <person name="Murakami Y."/>
            <person name="Suwa Y."/>
            <person name="Takami H."/>
        </authorList>
    </citation>
    <scope>NUCLEOTIDE SEQUENCE</scope>
    <source>
        <strain evidence="5">317325-2</strain>
    </source>
</reference>
<dbReference type="FunFam" id="3.40.50.300:FF:000134">
    <property type="entry name" value="Iron-enterobactin ABC transporter ATP-binding protein"/>
    <property type="match status" value="1"/>
</dbReference>
<evidence type="ECO:0000313" key="5">
    <source>
        <dbReference type="EMBL" id="BBO23101.1"/>
    </source>
</evidence>
<dbReference type="InterPro" id="IPR003439">
    <property type="entry name" value="ABC_transporter-like_ATP-bd"/>
</dbReference>
<accession>A0A809S8Q1</accession>
<evidence type="ECO:0000313" key="6">
    <source>
        <dbReference type="Proteomes" id="UP000662873"/>
    </source>
</evidence>
<dbReference type="AlphaFoldDB" id="A0A809S8Q1"/>
<feature type="domain" description="ABC transporter" evidence="4">
    <location>
        <begin position="7"/>
        <end position="241"/>
    </location>
</feature>
<proteinExistence type="predicted"/>
<dbReference type="PANTHER" id="PTHR42794:SF2">
    <property type="entry name" value="ABC TRANSPORTER ATP-BINDING PROTEIN"/>
    <property type="match status" value="1"/>
</dbReference>
<dbReference type="GO" id="GO:0016887">
    <property type="term" value="F:ATP hydrolysis activity"/>
    <property type="evidence" value="ECO:0007669"/>
    <property type="project" value="InterPro"/>
</dbReference>
<dbReference type="KEGG" id="npy:NPRO_06960"/>
<evidence type="ECO:0000256" key="3">
    <source>
        <dbReference type="ARBA" id="ARBA00022840"/>
    </source>
</evidence>
<dbReference type="GO" id="GO:0005524">
    <property type="term" value="F:ATP binding"/>
    <property type="evidence" value="ECO:0007669"/>
    <property type="project" value="UniProtKB-KW"/>
</dbReference>
<dbReference type="SUPFAM" id="SSF52540">
    <property type="entry name" value="P-loop containing nucleoside triphosphate hydrolases"/>
    <property type="match status" value="1"/>
</dbReference>
<name>A0A809S8Q1_9BACT</name>
<dbReference type="InterPro" id="IPR017871">
    <property type="entry name" value="ABC_transporter-like_CS"/>
</dbReference>
<dbReference type="SMART" id="SM00382">
    <property type="entry name" value="AAA"/>
    <property type="match status" value="1"/>
</dbReference>
<dbReference type="Pfam" id="PF00005">
    <property type="entry name" value="ABC_tran"/>
    <property type="match status" value="1"/>
</dbReference>
<organism evidence="5 6">
    <name type="scientific">Candidatus Nitrosymbiomonas proteolyticus</name>
    <dbReference type="NCBI Taxonomy" id="2608984"/>
    <lineage>
        <taxon>Bacteria</taxon>
        <taxon>Bacillati</taxon>
        <taxon>Armatimonadota</taxon>
        <taxon>Armatimonadota incertae sedis</taxon>
        <taxon>Candidatus Nitrosymbiomonas</taxon>
    </lineage>
</organism>
<dbReference type="PANTHER" id="PTHR42794">
    <property type="entry name" value="HEMIN IMPORT ATP-BINDING PROTEIN HMUV"/>
    <property type="match status" value="1"/>
</dbReference>